<protein>
    <submittedName>
        <fullName evidence="2">Uncharacterized protein</fullName>
    </submittedName>
</protein>
<gene>
    <name evidence="2" type="ORF">JOC86_003787</name>
</gene>
<name>A0ABS2NH82_9BACI</name>
<sequence length="37" mass="3909">MGALDLEGKIAVVKPARSSTFSPLQRDAAENEPSPLL</sequence>
<comment type="caution">
    <text evidence="2">The sequence shown here is derived from an EMBL/GenBank/DDBJ whole genome shotgun (WGS) entry which is preliminary data.</text>
</comment>
<evidence type="ECO:0000256" key="1">
    <source>
        <dbReference type="SAM" id="MobiDB-lite"/>
    </source>
</evidence>
<proteinExistence type="predicted"/>
<feature type="region of interest" description="Disordered" evidence="1">
    <location>
        <begin position="17"/>
        <end position="37"/>
    </location>
</feature>
<reference evidence="2 3" key="1">
    <citation type="submission" date="2021-01" db="EMBL/GenBank/DDBJ databases">
        <title>Genomic Encyclopedia of Type Strains, Phase IV (KMG-IV): sequencing the most valuable type-strain genomes for metagenomic binning, comparative biology and taxonomic classification.</title>
        <authorList>
            <person name="Goeker M."/>
        </authorList>
    </citation>
    <scope>NUCLEOTIDE SEQUENCE [LARGE SCALE GENOMIC DNA]</scope>
    <source>
        <strain evidence="2 3">DSM 24834</strain>
    </source>
</reference>
<dbReference type="Proteomes" id="UP001646157">
    <property type="component" value="Unassembled WGS sequence"/>
</dbReference>
<keyword evidence="3" id="KW-1185">Reference proteome</keyword>
<organism evidence="2 3">
    <name type="scientific">Rossellomorea pakistanensis</name>
    <dbReference type="NCBI Taxonomy" id="992288"/>
    <lineage>
        <taxon>Bacteria</taxon>
        <taxon>Bacillati</taxon>
        <taxon>Bacillota</taxon>
        <taxon>Bacilli</taxon>
        <taxon>Bacillales</taxon>
        <taxon>Bacillaceae</taxon>
        <taxon>Rossellomorea</taxon>
    </lineage>
</organism>
<evidence type="ECO:0000313" key="3">
    <source>
        <dbReference type="Proteomes" id="UP001646157"/>
    </source>
</evidence>
<evidence type="ECO:0000313" key="2">
    <source>
        <dbReference type="EMBL" id="MBM7587214.1"/>
    </source>
</evidence>
<accession>A0ABS2NH82</accession>
<dbReference type="EMBL" id="JAFBDZ010000004">
    <property type="protein sequence ID" value="MBM7587214.1"/>
    <property type="molecule type" value="Genomic_DNA"/>
</dbReference>